<reference evidence="6 7" key="1">
    <citation type="submission" date="2017-02" db="EMBL/GenBank/DDBJ databases">
        <title>The complete genomic sequence of a novel cold adapted crude oil-degrading bacterium Planococcus qaidamina Y42.</title>
        <authorList>
            <person name="Yang R."/>
        </authorList>
    </citation>
    <scope>NUCLEOTIDE SEQUENCE [LARGE SCALE GENOMIC DNA]</scope>
    <source>
        <strain evidence="6 7">Y42</strain>
        <plasmid evidence="6 7">unnamed1</plasmid>
    </source>
</reference>
<dbReference type="PANTHER" id="PTHR42711">
    <property type="entry name" value="ABC TRANSPORTER ATP-BINDING PROTEIN"/>
    <property type="match status" value="1"/>
</dbReference>
<name>A0A1Q2L4M8_9BACL</name>
<dbReference type="GO" id="GO:0016887">
    <property type="term" value="F:ATP hydrolysis activity"/>
    <property type="evidence" value="ECO:0007669"/>
    <property type="project" value="InterPro"/>
</dbReference>
<evidence type="ECO:0000256" key="4">
    <source>
        <dbReference type="ARBA" id="ARBA00022840"/>
    </source>
</evidence>
<dbReference type="GO" id="GO:0005524">
    <property type="term" value="F:ATP binding"/>
    <property type="evidence" value="ECO:0007669"/>
    <property type="project" value="UniProtKB-KW"/>
</dbReference>
<keyword evidence="7" id="KW-1185">Reference proteome</keyword>
<feature type="domain" description="ABC transporter" evidence="5">
    <location>
        <begin position="7"/>
        <end position="234"/>
    </location>
</feature>
<dbReference type="PANTHER" id="PTHR42711:SF5">
    <property type="entry name" value="ABC TRANSPORTER ATP-BINDING PROTEIN NATA"/>
    <property type="match status" value="1"/>
</dbReference>
<evidence type="ECO:0000259" key="5">
    <source>
        <dbReference type="PROSITE" id="PS50893"/>
    </source>
</evidence>
<protein>
    <recommendedName>
        <fullName evidence="5">ABC transporter domain-containing protein</fullName>
    </recommendedName>
</protein>
<evidence type="ECO:0000313" key="7">
    <source>
        <dbReference type="Proteomes" id="UP000188184"/>
    </source>
</evidence>
<dbReference type="PROSITE" id="PS00211">
    <property type="entry name" value="ABC_TRANSPORTER_1"/>
    <property type="match status" value="1"/>
</dbReference>
<accession>A0A1Q2L4M8</accession>
<keyword evidence="6" id="KW-0614">Plasmid</keyword>
<dbReference type="InterPro" id="IPR027417">
    <property type="entry name" value="P-loop_NTPase"/>
</dbReference>
<proteinExistence type="inferred from homology"/>
<dbReference type="InterPro" id="IPR017871">
    <property type="entry name" value="ABC_transporter-like_CS"/>
</dbReference>
<dbReference type="SMART" id="SM00382">
    <property type="entry name" value="AAA"/>
    <property type="match status" value="1"/>
</dbReference>
<evidence type="ECO:0000256" key="3">
    <source>
        <dbReference type="ARBA" id="ARBA00022741"/>
    </source>
</evidence>
<keyword evidence="4" id="KW-0067">ATP-binding</keyword>
<dbReference type="Pfam" id="PF00005">
    <property type="entry name" value="ABC_tran"/>
    <property type="match status" value="1"/>
</dbReference>
<sequence>MEQEQVIKIKNVGIKYGDNWVIRNFNTDFYQGQMVALIGSNGAGKTTLMNTIAGAIHPEEGKVEFNKKLLNKHAFSSIGWSPQRQVIDWYLNVYNNVYMGAMLAGYSKRESKIKTNNALKIVGLEDMSKKHPDALSGGQQQRVQIARAIVHTPKIMILDEPTTGLDAESTDNLLASLKKHADMGNFVLLSSHDLHSVENYCDTIMFIDKGKLIYFEKKEAFLSRFQNFEVLTLEIEHELSDAQFNTLQKSIEIISRNPLQVRIKSNEPLGDLIQLVERYVCVKDVKKEKSNLRDIYLKLKEGE</sequence>
<dbReference type="RefSeq" id="WP_198038761.1">
    <property type="nucleotide sequence ID" value="NZ_CP019641.1"/>
</dbReference>
<keyword evidence="2" id="KW-0813">Transport</keyword>
<evidence type="ECO:0000313" key="6">
    <source>
        <dbReference type="EMBL" id="AQQ55415.1"/>
    </source>
</evidence>
<dbReference type="SUPFAM" id="SSF52540">
    <property type="entry name" value="P-loop containing nucleoside triphosphate hydrolases"/>
    <property type="match status" value="1"/>
</dbReference>
<dbReference type="PROSITE" id="PS50893">
    <property type="entry name" value="ABC_TRANSPORTER_2"/>
    <property type="match status" value="1"/>
</dbReference>
<dbReference type="Proteomes" id="UP000188184">
    <property type="component" value="Plasmid unnamed1"/>
</dbReference>
<gene>
    <name evidence="6" type="ORF">B0X71_19810</name>
</gene>
<organism evidence="6 7">
    <name type="scientific">Planococcus lenghuensis</name>
    <dbReference type="NCBI Taxonomy" id="2213202"/>
    <lineage>
        <taxon>Bacteria</taxon>
        <taxon>Bacillati</taxon>
        <taxon>Bacillota</taxon>
        <taxon>Bacilli</taxon>
        <taxon>Bacillales</taxon>
        <taxon>Caryophanaceae</taxon>
        <taxon>Planococcus</taxon>
    </lineage>
</organism>
<dbReference type="InterPro" id="IPR003593">
    <property type="entry name" value="AAA+_ATPase"/>
</dbReference>
<evidence type="ECO:0000256" key="2">
    <source>
        <dbReference type="ARBA" id="ARBA00022448"/>
    </source>
</evidence>
<dbReference type="EMBL" id="CP019641">
    <property type="protein sequence ID" value="AQQ55415.1"/>
    <property type="molecule type" value="Genomic_DNA"/>
</dbReference>
<dbReference type="Gene3D" id="3.40.50.300">
    <property type="entry name" value="P-loop containing nucleotide triphosphate hydrolases"/>
    <property type="match status" value="1"/>
</dbReference>
<dbReference type="InterPro" id="IPR003439">
    <property type="entry name" value="ABC_transporter-like_ATP-bd"/>
</dbReference>
<keyword evidence="3" id="KW-0547">Nucleotide-binding</keyword>
<geneLocation type="plasmid" evidence="6 7">
    <name>unnamed1</name>
</geneLocation>
<dbReference type="KEGG" id="pmar:B0X71_19810"/>
<comment type="similarity">
    <text evidence="1">Belongs to the ABC transporter superfamily.</text>
</comment>
<dbReference type="InterPro" id="IPR050763">
    <property type="entry name" value="ABC_transporter_ATP-binding"/>
</dbReference>
<evidence type="ECO:0000256" key="1">
    <source>
        <dbReference type="ARBA" id="ARBA00005417"/>
    </source>
</evidence>
<dbReference type="AlphaFoldDB" id="A0A1Q2L4M8"/>